<dbReference type="NCBIfam" id="NF009726">
    <property type="entry name" value="PRK13253.1"/>
    <property type="match status" value="1"/>
</dbReference>
<accession>A0ABS9EQI2</accession>
<dbReference type="GO" id="GO:0008815">
    <property type="term" value="F:citrate (pro-3S)-lyase activity"/>
    <property type="evidence" value="ECO:0007669"/>
    <property type="project" value="UniProtKB-EC"/>
</dbReference>
<keyword evidence="3" id="KW-0597">Phosphoprotein</keyword>
<dbReference type="Pfam" id="PF06857">
    <property type="entry name" value="ACP"/>
    <property type="match status" value="1"/>
</dbReference>
<proteinExistence type="predicted"/>
<dbReference type="EC" id="4.1.3.6" evidence="4"/>
<keyword evidence="4" id="KW-0456">Lyase</keyword>
<gene>
    <name evidence="4" type="primary">citD</name>
    <name evidence="4" type="ORF">L2W38_08120</name>
</gene>
<keyword evidence="2" id="KW-0963">Cytoplasm</keyword>
<dbReference type="InterPro" id="IPR023439">
    <property type="entry name" value="Mal_deCO2ase/Cit_lyase_ACP"/>
</dbReference>
<comment type="subcellular location">
    <subcellularLocation>
        <location evidence="1">Cytoplasm</location>
    </subcellularLocation>
</comment>
<evidence type="ECO:0000256" key="1">
    <source>
        <dbReference type="ARBA" id="ARBA00004496"/>
    </source>
</evidence>
<dbReference type="NCBIfam" id="TIGR01608">
    <property type="entry name" value="citD"/>
    <property type="match status" value="1"/>
</dbReference>
<evidence type="ECO:0000256" key="3">
    <source>
        <dbReference type="ARBA" id="ARBA00022553"/>
    </source>
</evidence>
<protein>
    <submittedName>
        <fullName evidence="4">Citrate lyase acyl carrier protein</fullName>
        <ecNumber evidence="4">4.1.3.6</ecNumber>
    </submittedName>
</protein>
<evidence type="ECO:0000256" key="2">
    <source>
        <dbReference type="ARBA" id="ARBA00022490"/>
    </source>
</evidence>
<dbReference type="Proteomes" id="UP001200430">
    <property type="component" value="Unassembled WGS sequence"/>
</dbReference>
<keyword evidence="5" id="KW-1185">Reference proteome</keyword>
<sequence length="88" mass="9663">MEFSSAAVAGTLESSDVMVSFSPSDEVLEVEVESIVMKQRGRRIREVVDELVSQVGLEKGVLRIQDKGALECTLRARINTVLDRAGVR</sequence>
<name>A0ABS9EQI2_9BACT</name>
<comment type="caution">
    <text evidence="4">The sequence shown here is derived from an EMBL/GenBank/DDBJ whole genome shotgun (WGS) entry which is preliminary data.</text>
</comment>
<reference evidence="4 5" key="1">
    <citation type="submission" date="2022-01" db="EMBL/GenBank/DDBJ databases">
        <title>Dethiosulfovibrio faecalis sp. nov., a novel proteolytic, non-sulfur-reducing bacterium isolated from a marine aquaculture solid waste bioreactor.</title>
        <authorList>
            <person name="Grabowski S."/>
            <person name="Apolinario E."/>
            <person name="Schneider N."/>
            <person name="Marshall C.W."/>
            <person name="Sowers K.R."/>
        </authorList>
    </citation>
    <scope>NUCLEOTIDE SEQUENCE [LARGE SCALE GENOMIC DNA]</scope>
    <source>
        <strain evidence="4 5">DSM 12537</strain>
    </source>
</reference>
<dbReference type="InterPro" id="IPR006495">
    <property type="entry name" value="CitD"/>
</dbReference>
<dbReference type="EMBL" id="JAKGUD010000007">
    <property type="protein sequence ID" value="MCF4142781.1"/>
    <property type="molecule type" value="Genomic_DNA"/>
</dbReference>
<dbReference type="RefSeq" id="WP_236099501.1">
    <property type="nucleotide sequence ID" value="NZ_JAKGUD010000007.1"/>
</dbReference>
<dbReference type="PIRSF" id="PIRSF002736">
    <property type="entry name" value="Citrt_lyas_gamma"/>
    <property type="match status" value="1"/>
</dbReference>
<evidence type="ECO:0000313" key="4">
    <source>
        <dbReference type="EMBL" id="MCF4142781.1"/>
    </source>
</evidence>
<organism evidence="4 5">
    <name type="scientific">Dethiosulfovibrio marinus</name>
    <dbReference type="NCBI Taxonomy" id="133532"/>
    <lineage>
        <taxon>Bacteria</taxon>
        <taxon>Thermotogati</taxon>
        <taxon>Synergistota</taxon>
        <taxon>Synergistia</taxon>
        <taxon>Synergistales</taxon>
        <taxon>Dethiosulfovibrionaceae</taxon>
        <taxon>Dethiosulfovibrio</taxon>
    </lineage>
</organism>
<evidence type="ECO:0000313" key="5">
    <source>
        <dbReference type="Proteomes" id="UP001200430"/>
    </source>
</evidence>